<dbReference type="PRINTS" id="PR00836">
    <property type="entry name" value="SOMATOTROPIN"/>
</dbReference>
<dbReference type="InterPro" id="IPR018116">
    <property type="entry name" value="Somatotropin_CS"/>
</dbReference>
<evidence type="ECO:0000256" key="3">
    <source>
        <dbReference type="ARBA" id="ARBA00022525"/>
    </source>
</evidence>
<proteinExistence type="inferred from homology"/>
<dbReference type="GO" id="GO:0005615">
    <property type="term" value="C:extracellular space"/>
    <property type="evidence" value="ECO:0007669"/>
    <property type="project" value="TreeGrafter"/>
</dbReference>
<keyword evidence="8" id="KW-0175">Coiled coil</keyword>
<dbReference type="GO" id="GO:0008284">
    <property type="term" value="P:positive regulation of cell population proliferation"/>
    <property type="evidence" value="ECO:0007669"/>
    <property type="project" value="TreeGrafter"/>
</dbReference>
<dbReference type="GO" id="GO:0009891">
    <property type="term" value="P:positive regulation of biosynthetic process"/>
    <property type="evidence" value="ECO:0007669"/>
    <property type="project" value="UniProtKB-ARBA"/>
</dbReference>
<protein>
    <submittedName>
        <fullName evidence="9">Chorionic somatomammotropin hormone 2-like</fullName>
    </submittedName>
</protein>
<dbReference type="Ensembl" id="ENSBIXT00000000939.1">
    <property type="protein sequence ID" value="ENSBIXP00000031498.1"/>
    <property type="gene ID" value="ENSBIXG00000001465.1"/>
</dbReference>
<keyword evidence="10" id="KW-1185">Reference proteome</keyword>
<evidence type="ECO:0000256" key="7">
    <source>
        <dbReference type="RuleBase" id="RU003618"/>
    </source>
</evidence>
<reference evidence="10 11" key="1">
    <citation type="submission" date="2018-11" db="EMBL/GenBank/DDBJ databases">
        <title>Haplotype-resolved cattle genomes.</title>
        <authorList>
            <person name="Low W.Y."/>
            <person name="Tearle R."/>
            <person name="Bickhart D.M."/>
            <person name="Rosen B.D."/>
            <person name="Koren S."/>
            <person name="Rhie A."/>
            <person name="Hiendleder S."/>
            <person name="Phillippy A.M."/>
            <person name="Smith T.P.L."/>
            <person name="Williams J.L."/>
        </authorList>
    </citation>
    <scope>NUCLEOTIDE SEQUENCE [LARGE SCALE GENOMIC DNA]</scope>
</reference>
<evidence type="ECO:0000313" key="9">
    <source>
        <dbReference type="Ensembl" id="ENSBIXP00005030168.1"/>
    </source>
</evidence>
<evidence type="ECO:0000313" key="11">
    <source>
        <dbReference type="Proteomes" id="UP000429181"/>
    </source>
</evidence>
<dbReference type="GO" id="GO:0005148">
    <property type="term" value="F:prolactin receptor binding"/>
    <property type="evidence" value="ECO:0007669"/>
    <property type="project" value="TreeGrafter"/>
</dbReference>
<evidence type="ECO:0000256" key="1">
    <source>
        <dbReference type="ARBA" id="ARBA00004613"/>
    </source>
</evidence>
<keyword evidence="6" id="KW-0862">Zinc</keyword>
<evidence type="ECO:0000256" key="5">
    <source>
        <dbReference type="ARBA" id="ARBA00023157"/>
    </source>
</evidence>
<evidence type="ECO:0000256" key="8">
    <source>
        <dbReference type="SAM" id="Coils"/>
    </source>
</evidence>
<dbReference type="Gene3D" id="1.20.1250.10">
    <property type="match status" value="1"/>
</dbReference>
<dbReference type="Ensembl" id="ENSBIXT00005008678.1">
    <property type="protein sequence ID" value="ENSBIXP00005030168.1"/>
    <property type="gene ID" value="ENSBIXG00005000816.1"/>
</dbReference>
<feature type="binding site" evidence="6">
    <location>
        <position position="186"/>
    </location>
    <ligand>
        <name>Zn(2+)</name>
        <dbReference type="ChEBI" id="CHEBI:29105"/>
    </ligand>
</feature>
<dbReference type="AlphaFoldDB" id="A0A4W2HIY6"/>
<dbReference type="GO" id="GO:1903489">
    <property type="term" value="P:positive regulation of lactation"/>
    <property type="evidence" value="ECO:0007669"/>
    <property type="project" value="TreeGrafter"/>
</dbReference>
<reference evidence="9" key="2">
    <citation type="submission" date="2025-05" db="UniProtKB">
        <authorList>
            <consortium name="Ensembl"/>
        </authorList>
    </citation>
    <scope>IDENTIFICATION</scope>
</reference>
<dbReference type="GO" id="GO:0007565">
    <property type="term" value="P:female pregnancy"/>
    <property type="evidence" value="ECO:0007669"/>
    <property type="project" value="TreeGrafter"/>
</dbReference>
<dbReference type="GeneTree" id="ENSGT00950000182818"/>
<name>A0A4W2HIY6_BOBOX</name>
<evidence type="ECO:0000256" key="6">
    <source>
        <dbReference type="PIRSR" id="PIRSR601400-1"/>
    </source>
</evidence>
<evidence type="ECO:0000313" key="10">
    <source>
        <dbReference type="Proteomes" id="UP000314981"/>
    </source>
</evidence>
<dbReference type="PANTHER" id="PTHR11417">
    <property type="entry name" value="SOMATOTROPIN,PROLACTIN"/>
    <property type="match status" value="1"/>
</dbReference>
<dbReference type="Pfam" id="PF00103">
    <property type="entry name" value="Hormone_1"/>
    <property type="match status" value="1"/>
</dbReference>
<dbReference type="GO" id="GO:0046427">
    <property type="term" value="P:positive regulation of receptor signaling pathway via JAK-STAT"/>
    <property type="evidence" value="ECO:0007669"/>
    <property type="project" value="TreeGrafter"/>
</dbReference>
<organism evidence="9 11">
    <name type="scientific">Bos indicus x Bos taurus</name>
    <name type="common">Hybrid cattle</name>
    <dbReference type="NCBI Taxonomy" id="30522"/>
    <lineage>
        <taxon>Eukaryota</taxon>
        <taxon>Metazoa</taxon>
        <taxon>Chordata</taxon>
        <taxon>Craniata</taxon>
        <taxon>Vertebrata</taxon>
        <taxon>Euteleostomi</taxon>
        <taxon>Mammalia</taxon>
        <taxon>Eutheria</taxon>
        <taxon>Laurasiatheria</taxon>
        <taxon>Artiodactyla</taxon>
        <taxon>Ruminantia</taxon>
        <taxon>Pecora</taxon>
        <taxon>Bovidae</taxon>
        <taxon>Bovinae</taxon>
        <taxon>Bos</taxon>
    </lineage>
</organism>
<feature type="coiled-coil region" evidence="8">
    <location>
        <begin position="106"/>
        <end position="133"/>
    </location>
</feature>
<dbReference type="PANTHER" id="PTHR11417:SF5">
    <property type="entry name" value="PROLACTIN"/>
    <property type="match status" value="1"/>
</dbReference>
<dbReference type="PROSITE" id="PS00266">
    <property type="entry name" value="SOMATOTROPIN_1"/>
    <property type="match status" value="1"/>
</dbReference>
<dbReference type="Proteomes" id="UP000314981">
    <property type="component" value="Chromosome 23"/>
</dbReference>
<dbReference type="GO" id="GO:0030879">
    <property type="term" value="P:mammary gland development"/>
    <property type="evidence" value="ECO:0007669"/>
    <property type="project" value="TreeGrafter"/>
</dbReference>
<sequence length="200" mass="23501">AVLPSRKGCSLPRIQTSVLLYLLHWQEYSLPLPPPGKHQILDEKYAQGKLYHINATKSCHTNSFHTPEEGDKAQQTNNEDLIKWTLVLLYCWNNPLYYLVPEIQSMKNLSEAVVSSAEEIENMSEKLESLIETHFGKIIFPVLKTIHEARIPWSRYSSMKFSNEDRRISEYYNLFYCLRRDSHKVDMYINILECRTRKTC</sequence>
<dbReference type="InterPro" id="IPR009079">
    <property type="entry name" value="4_helix_cytokine-like_core"/>
</dbReference>
<dbReference type="PROSITE" id="PS00338">
    <property type="entry name" value="SOMATOTROPIN_2"/>
    <property type="match status" value="1"/>
</dbReference>
<keyword evidence="4 7" id="KW-0372">Hormone</keyword>
<dbReference type="GO" id="GO:0046872">
    <property type="term" value="F:metal ion binding"/>
    <property type="evidence" value="ECO:0007669"/>
    <property type="project" value="UniProtKB-KW"/>
</dbReference>
<comment type="subcellular location">
    <subcellularLocation>
        <location evidence="1 7">Secreted</location>
    </subcellularLocation>
</comment>
<gene>
    <name evidence="9" type="primary">LOC113881914</name>
</gene>
<dbReference type="GO" id="GO:0031667">
    <property type="term" value="P:response to nutrient levels"/>
    <property type="evidence" value="ECO:0007669"/>
    <property type="project" value="TreeGrafter"/>
</dbReference>
<accession>A0A4W2HIY6</accession>
<dbReference type="Proteomes" id="UP000429181">
    <property type="component" value="Chromosome 23"/>
</dbReference>
<evidence type="ECO:0000256" key="2">
    <source>
        <dbReference type="ARBA" id="ARBA00008474"/>
    </source>
</evidence>
<evidence type="ECO:0000256" key="4">
    <source>
        <dbReference type="ARBA" id="ARBA00022702"/>
    </source>
</evidence>
<dbReference type="InterPro" id="IPR001400">
    <property type="entry name" value="Somatotropin/Prolactin"/>
</dbReference>
<keyword evidence="6" id="KW-0479">Metal-binding</keyword>
<dbReference type="GO" id="GO:0005179">
    <property type="term" value="F:hormone activity"/>
    <property type="evidence" value="ECO:0007669"/>
    <property type="project" value="UniProtKB-KW"/>
</dbReference>
<keyword evidence="5" id="KW-1015">Disulfide bond</keyword>
<dbReference type="SUPFAM" id="SSF47266">
    <property type="entry name" value="4-helical cytokines"/>
    <property type="match status" value="1"/>
</dbReference>
<comment type="similarity">
    <text evidence="2 7">Belongs to the somatotropin/prolactin family.</text>
</comment>
<keyword evidence="3" id="KW-0964">Secreted</keyword>